<keyword evidence="3" id="KW-1185">Reference proteome</keyword>
<dbReference type="AlphaFoldDB" id="A0A9D3VIV1"/>
<protein>
    <recommendedName>
        <fullName evidence="1">Reverse transcriptase domain-containing protein</fullName>
    </recommendedName>
</protein>
<dbReference type="PANTHER" id="PTHR31635">
    <property type="entry name" value="REVERSE TRANSCRIPTASE DOMAIN-CONTAINING PROTEIN-RELATED"/>
    <property type="match status" value="1"/>
</dbReference>
<organism evidence="2 3">
    <name type="scientific">Gossypium stocksii</name>
    <dbReference type="NCBI Taxonomy" id="47602"/>
    <lineage>
        <taxon>Eukaryota</taxon>
        <taxon>Viridiplantae</taxon>
        <taxon>Streptophyta</taxon>
        <taxon>Embryophyta</taxon>
        <taxon>Tracheophyta</taxon>
        <taxon>Spermatophyta</taxon>
        <taxon>Magnoliopsida</taxon>
        <taxon>eudicotyledons</taxon>
        <taxon>Gunneridae</taxon>
        <taxon>Pentapetalae</taxon>
        <taxon>rosids</taxon>
        <taxon>malvids</taxon>
        <taxon>Malvales</taxon>
        <taxon>Malvaceae</taxon>
        <taxon>Malvoideae</taxon>
        <taxon>Gossypium</taxon>
    </lineage>
</organism>
<dbReference type="Proteomes" id="UP000828251">
    <property type="component" value="Unassembled WGS sequence"/>
</dbReference>
<gene>
    <name evidence="2" type="ORF">J1N35_022580</name>
</gene>
<dbReference type="InterPro" id="IPR000477">
    <property type="entry name" value="RT_dom"/>
</dbReference>
<dbReference type="EMBL" id="JAIQCV010000007">
    <property type="protein sequence ID" value="KAH1082819.1"/>
    <property type="molecule type" value="Genomic_DNA"/>
</dbReference>
<reference evidence="2 3" key="1">
    <citation type="journal article" date="2021" name="Plant Biotechnol. J.">
        <title>Multi-omics assisted identification of the key and species-specific regulatory components of drought-tolerant mechanisms in Gossypium stocksii.</title>
        <authorList>
            <person name="Yu D."/>
            <person name="Ke L."/>
            <person name="Zhang D."/>
            <person name="Wu Y."/>
            <person name="Sun Y."/>
            <person name="Mei J."/>
            <person name="Sun J."/>
            <person name="Sun Y."/>
        </authorList>
    </citation>
    <scope>NUCLEOTIDE SEQUENCE [LARGE SCALE GENOMIC DNA]</scope>
    <source>
        <strain evidence="3">cv. E1</strain>
        <tissue evidence="2">Leaf</tissue>
    </source>
</reference>
<proteinExistence type="predicted"/>
<feature type="non-terminal residue" evidence="2">
    <location>
        <position position="143"/>
    </location>
</feature>
<feature type="domain" description="Reverse transcriptase" evidence="1">
    <location>
        <begin position="34"/>
        <end position="132"/>
    </location>
</feature>
<evidence type="ECO:0000313" key="2">
    <source>
        <dbReference type="EMBL" id="KAH1082819.1"/>
    </source>
</evidence>
<dbReference type="Pfam" id="PF00078">
    <property type="entry name" value="RVT_1"/>
    <property type="match status" value="1"/>
</dbReference>
<name>A0A9D3VIV1_9ROSI</name>
<evidence type="ECO:0000313" key="3">
    <source>
        <dbReference type="Proteomes" id="UP000828251"/>
    </source>
</evidence>
<evidence type="ECO:0000259" key="1">
    <source>
        <dbReference type="Pfam" id="PF00078"/>
    </source>
</evidence>
<dbReference type="PANTHER" id="PTHR31635:SF196">
    <property type="entry name" value="REVERSE TRANSCRIPTASE DOMAIN-CONTAINING PROTEIN-RELATED"/>
    <property type="match status" value="1"/>
</dbReference>
<sequence length="143" mass="16254">MDFMGDQIISFVRDFLNEGKMLKEINKTFIALLPKNSSPSTVSDCRPISLSTSIYKIISKILVSKLRPLLGDLISSFQNTFIKGRHTSDNGPGILGELKLDMNKAFDRLSWNFIAAVLKEMNFPNWWIHRIITCISTLSFQVL</sequence>
<accession>A0A9D3VIV1</accession>
<comment type="caution">
    <text evidence="2">The sequence shown here is derived from an EMBL/GenBank/DDBJ whole genome shotgun (WGS) entry which is preliminary data.</text>
</comment>
<dbReference type="OrthoDB" id="997823at2759"/>